<name>A0A1R3IFU4_9ROSI</name>
<evidence type="ECO:0000256" key="2">
    <source>
        <dbReference type="ARBA" id="ARBA00022679"/>
    </source>
</evidence>
<accession>A0A1R3IFU4</accession>
<sequence>MGVQLNIFECGGIGIGVCTTHKISDALSFMRFVNFWAAIARGDKNLVAPQFGSAELFPPRDLGGFDVNIFNPVLSPKETIITKRFVFTASKIGEIREKYSDKTSSSENPTRPTRIEALSAFMWNRFAAATKLSPDTLCTITHMINLRTRTEPPLPEHSVGNLFTWAMTVPSMDNTGESCHNLIAEIRESIRKIDNEFVKRLQDGYSPTNNIMEILANHDAKREILSFTFTSLCRFPRYEADFGWGKPIWASSCARDMKNVVSFMDTATGNGVEAWVSLNEEDMAKLEYDKEFLAYISPTSF</sequence>
<keyword evidence="2 4" id="KW-0808">Transferase</keyword>
<evidence type="ECO:0000313" key="4">
    <source>
        <dbReference type="EMBL" id="OMO81444.1"/>
    </source>
</evidence>
<dbReference type="OrthoDB" id="671439at2759"/>
<dbReference type="STRING" id="93759.A0A1R3IFU4"/>
<dbReference type="PANTHER" id="PTHR31623">
    <property type="entry name" value="F21J9.9"/>
    <property type="match status" value="1"/>
</dbReference>
<evidence type="ECO:0000256" key="1">
    <source>
        <dbReference type="ARBA" id="ARBA00009861"/>
    </source>
</evidence>
<keyword evidence="3" id="KW-0012">Acyltransferase</keyword>
<dbReference type="Pfam" id="PF02458">
    <property type="entry name" value="Transferase"/>
    <property type="match status" value="1"/>
</dbReference>
<dbReference type="GO" id="GO:0016746">
    <property type="term" value="F:acyltransferase activity"/>
    <property type="evidence" value="ECO:0007669"/>
    <property type="project" value="UniProtKB-KW"/>
</dbReference>
<proteinExistence type="inferred from homology"/>
<dbReference type="EMBL" id="AWUE01018281">
    <property type="protein sequence ID" value="OMO81444.1"/>
    <property type="molecule type" value="Genomic_DNA"/>
</dbReference>
<dbReference type="InterPro" id="IPR023213">
    <property type="entry name" value="CAT-like_dom_sf"/>
</dbReference>
<gene>
    <name evidence="4" type="ORF">COLO4_23584</name>
</gene>
<dbReference type="Proteomes" id="UP000187203">
    <property type="component" value="Unassembled WGS sequence"/>
</dbReference>
<evidence type="ECO:0000313" key="5">
    <source>
        <dbReference type="Proteomes" id="UP000187203"/>
    </source>
</evidence>
<comment type="similarity">
    <text evidence="1">Belongs to the plant acyltransferase family.</text>
</comment>
<dbReference type="AlphaFoldDB" id="A0A1R3IFU4"/>
<keyword evidence="5" id="KW-1185">Reference proteome</keyword>
<dbReference type="Gene3D" id="3.30.559.10">
    <property type="entry name" value="Chloramphenicol acetyltransferase-like domain"/>
    <property type="match status" value="2"/>
</dbReference>
<protein>
    <submittedName>
        <fullName evidence="4">Transferase</fullName>
    </submittedName>
</protein>
<organism evidence="4 5">
    <name type="scientific">Corchorus olitorius</name>
    <dbReference type="NCBI Taxonomy" id="93759"/>
    <lineage>
        <taxon>Eukaryota</taxon>
        <taxon>Viridiplantae</taxon>
        <taxon>Streptophyta</taxon>
        <taxon>Embryophyta</taxon>
        <taxon>Tracheophyta</taxon>
        <taxon>Spermatophyta</taxon>
        <taxon>Magnoliopsida</taxon>
        <taxon>eudicotyledons</taxon>
        <taxon>Gunneridae</taxon>
        <taxon>Pentapetalae</taxon>
        <taxon>rosids</taxon>
        <taxon>malvids</taxon>
        <taxon>Malvales</taxon>
        <taxon>Malvaceae</taxon>
        <taxon>Grewioideae</taxon>
        <taxon>Apeibeae</taxon>
        <taxon>Corchorus</taxon>
    </lineage>
</organism>
<reference evidence="5" key="1">
    <citation type="submission" date="2013-09" db="EMBL/GenBank/DDBJ databases">
        <title>Corchorus olitorius genome sequencing.</title>
        <authorList>
            <person name="Alam M."/>
            <person name="Haque M.S."/>
            <person name="Islam M.S."/>
            <person name="Emdad E.M."/>
            <person name="Islam M.M."/>
            <person name="Ahmed B."/>
            <person name="Halim A."/>
            <person name="Hossen Q.M.M."/>
            <person name="Hossain M.Z."/>
            <person name="Ahmed R."/>
            <person name="Khan M.M."/>
            <person name="Islam R."/>
            <person name="Rashid M.M."/>
            <person name="Khan S.A."/>
            <person name="Rahman M.S."/>
            <person name="Alam M."/>
            <person name="Yahiya A.S."/>
            <person name="Khan M.S."/>
            <person name="Azam M.S."/>
            <person name="Haque T."/>
            <person name="Lashkar M.Z.H."/>
            <person name="Akhand A.I."/>
            <person name="Morshed G."/>
            <person name="Roy S."/>
            <person name="Uddin K.S."/>
            <person name="Rabeya T."/>
            <person name="Hossain A.S."/>
            <person name="Chowdhury A."/>
            <person name="Snigdha A.R."/>
            <person name="Mortoza M.S."/>
            <person name="Matin S.A."/>
            <person name="Hoque S.M.E."/>
            <person name="Islam M.K."/>
            <person name="Roy D.K."/>
            <person name="Haider R."/>
            <person name="Moosa M.M."/>
            <person name="Elias S.M."/>
            <person name="Hasan A.M."/>
            <person name="Jahan S."/>
            <person name="Shafiuddin M."/>
            <person name="Mahmood N."/>
            <person name="Shommy N.S."/>
        </authorList>
    </citation>
    <scope>NUCLEOTIDE SEQUENCE [LARGE SCALE GENOMIC DNA]</scope>
    <source>
        <strain evidence="5">cv. O-4</strain>
    </source>
</reference>
<dbReference type="PANTHER" id="PTHR31623:SF46">
    <property type="entry name" value="VINORINE SYNTHASE-LIKE"/>
    <property type="match status" value="1"/>
</dbReference>
<comment type="caution">
    <text evidence="4">The sequence shown here is derived from an EMBL/GenBank/DDBJ whole genome shotgun (WGS) entry which is preliminary data.</text>
</comment>
<evidence type="ECO:0000256" key="3">
    <source>
        <dbReference type="ARBA" id="ARBA00023315"/>
    </source>
</evidence>